<comment type="caution">
    <text evidence="1">The sequence shown here is derived from an EMBL/GenBank/DDBJ whole genome shotgun (WGS) entry which is preliminary data.</text>
</comment>
<accession>A0A1J4KJ03</accession>
<dbReference type="GeneID" id="94835432"/>
<reference evidence="1" key="1">
    <citation type="submission" date="2016-10" db="EMBL/GenBank/DDBJ databases">
        <authorList>
            <person name="Benchimol M."/>
            <person name="Almeida L.G."/>
            <person name="Vasconcelos A.T."/>
            <person name="Perreira-Neves A."/>
            <person name="Rosa I.A."/>
            <person name="Tasca T."/>
            <person name="Bogo M.R."/>
            <person name="de Souza W."/>
        </authorList>
    </citation>
    <scope>NUCLEOTIDE SEQUENCE [LARGE SCALE GENOMIC DNA]</scope>
    <source>
        <strain evidence="1">K</strain>
    </source>
</reference>
<evidence type="ECO:0000313" key="2">
    <source>
        <dbReference type="Proteomes" id="UP000179807"/>
    </source>
</evidence>
<dbReference type="RefSeq" id="XP_068364465.1">
    <property type="nucleotide sequence ID" value="XM_068500728.1"/>
</dbReference>
<gene>
    <name evidence="1" type="ORF">TRFO_19323</name>
</gene>
<organism evidence="1 2">
    <name type="scientific">Tritrichomonas foetus</name>
    <dbReference type="NCBI Taxonomy" id="1144522"/>
    <lineage>
        <taxon>Eukaryota</taxon>
        <taxon>Metamonada</taxon>
        <taxon>Parabasalia</taxon>
        <taxon>Tritrichomonadida</taxon>
        <taxon>Tritrichomonadidae</taxon>
        <taxon>Tritrichomonas</taxon>
    </lineage>
</organism>
<dbReference type="AlphaFoldDB" id="A0A1J4KJ03"/>
<proteinExistence type="predicted"/>
<sequence>MNQATSHLKQITDNQIGKEVHAELIEAISMFFPTNTFNANLKKTIFAPAENITKFLSSVKEKSHHRIEDKANYSISNDGISSDLRLYLKEVIQKALIYQTFDFIQLEPYEHVSFQPIKIDADADILLKLTNDRVNLTPPNRSPRITLVVPDNDQRKNNKMTNSEDDSGSGKVNIWIDSLSNTDDISLPSTSQSDELLDEHYLELIDKDSTTENLEKMTKKIAKDVLDDNIKQDN</sequence>
<keyword evidence="2" id="KW-1185">Reference proteome</keyword>
<dbReference type="Proteomes" id="UP000179807">
    <property type="component" value="Unassembled WGS sequence"/>
</dbReference>
<protein>
    <submittedName>
        <fullName evidence="1">Uncharacterized protein</fullName>
    </submittedName>
</protein>
<name>A0A1J4KJ03_9EUKA</name>
<evidence type="ECO:0000313" key="1">
    <source>
        <dbReference type="EMBL" id="OHT11329.1"/>
    </source>
</evidence>
<dbReference type="VEuPathDB" id="TrichDB:TRFO_19323"/>
<dbReference type="EMBL" id="MLAK01000591">
    <property type="protein sequence ID" value="OHT11329.1"/>
    <property type="molecule type" value="Genomic_DNA"/>
</dbReference>